<evidence type="ECO:0000313" key="2">
    <source>
        <dbReference type="EMBL" id="SFP68628.1"/>
    </source>
</evidence>
<evidence type="ECO:0008006" key="4">
    <source>
        <dbReference type="Google" id="ProtNLM"/>
    </source>
</evidence>
<gene>
    <name evidence="2" type="ORF">SAMN05444277_101708</name>
</gene>
<protein>
    <recommendedName>
        <fullName evidence="4">Outer membrane protein beta-barrel domain-containing protein</fullName>
    </recommendedName>
</protein>
<dbReference type="AlphaFoldDB" id="A0A1I5SCX2"/>
<proteinExistence type="predicted"/>
<sequence>MLYMKEDDMDEMMRKAAENYDIDAGKAADWNAVYNAVHATEQPLPPVAEKKRRRRFAFWWLLLIPLGWIASNEYNKFKDGQHNETVKSPSQVKEELNNNQQPAAADKAQVKTAPANNSMDDVIINSNENKNSRSNKIVITQSGRLPATNNIAAFHPLPVKEEPAINQSSANQFKENQAGLPTENNSIVNNNTNAVDLNKDEEQVITQNHLPALSKAKTETDTTQLNTGNTSKKIIKNPKGDNHYFYAGLAAGTDLSFIKYQSARPLGYNVGLLAGYKFNKLSIESGFFIDRKNYYTKGKYFDKSGIAYFRNSEILTVDGYCTMFEIPLNIKYNFIEKKNHAWFATAGVSSYLMNKEFYNYDYLRDGEEHYGSRAYYHAAQNWLSVLNLSAGYELKTGKKTSFRIEPYYKTSLNGLGTGKLSISSAGINASLVRRIP</sequence>
<dbReference type="EMBL" id="FOXQ01000001">
    <property type="protein sequence ID" value="SFP68628.1"/>
    <property type="molecule type" value="Genomic_DNA"/>
</dbReference>
<dbReference type="Proteomes" id="UP000199031">
    <property type="component" value="Unassembled WGS sequence"/>
</dbReference>
<keyword evidence="3" id="KW-1185">Reference proteome</keyword>
<organism evidence="2 3">
    <name type="scientific">Parafilimonas terrae</name>
    <dbReference type="NCBI Taxonomy" id="1465490"/>
    <lineage>
        <taxon>Bacteria</taxon>
        <taxon>Pseudomonadati</taxon>
        <taxon>Bacteroidota</taxon>
        <taxon>Chitinophagia</taxon>
        <taxon>Chitinophagales</taxon>
        <taxon>Chitinophagaceae</taxon>
        <taxon>Parafilimonas</taxon>
    </lineage>
</organism>
<evidence type="ECO:0000313" key="3">
    <source>
        <dbReference type="Proteomes" id="UP000199031"/>
    </source>
</evidence>
<name>A0A1I5SCX2_9BACT</name>
<evidence type="ECO:0000256" key="1">
    <source>
        <dbReference type="SAM" id="MobiDB-lite"/>
    </source>
</evidence>
<reference evidence="2 3" key="1">
    <citation type="submission" date="2016-10" db="EMBL/GenBank/DDBJ databases">
        <authorList>
            <person name="de Groot N.N."/>
        </authorList>
    </citation>
    <scope>NUCLEOTIDE SEQUENCE [LARGE SCALE GENOMIC DNA]</scope>
    <source>
        <strain evidence="2 3">DSM 28286</strain>
    </source>
</reference>
<feature type="region of interest" description="Disordered" evidence="1">
    <location>
        <begin position="94"/>
        <end position="115"/>
    </location>
</feature>
<dbReference type="STRING" id="1465490.SAMN05444277_101708"/>
<accession>A0A1I5SCX2</accession>